<dbReference type="RefSeq" id="WP_106502854.1">
    <property type="nucleotide sequence ID" value="NZ_PXXO01000007.1"/>
</dbReference>
<dbReference type="InterPro" id="IPR051052">
    <property type="entry name" value="Diverse_substrate_MTase"/>
</dbReference>
<dbReference type="InterPro" id="IPR013216">
    <property type="entry name" value="Methyltransf_11"/>
</dbReference>
<keyword evidence="3 5" id="KW-0808">Transferase</keyword>
<dbReference type="InterPro" id="IPR029063">
    <property type="entry name" value="SAM-dependent_MTases_sf"/>
</dbReference>
<name>A0A2P7MVJ5_9CYAN</name>
<proteinExistence type="inferred from homology"/>
<dbReference type="Proteomes" id="UP000243002">
    <property type="component" value="Unassembled WGS sequence"/>
</dbReference>
<evidence type="ECO:0000313" key="6">
    <source>
        <dbReference type="Proteomes" id="UP000243002"/>
    </source>
</evidence>
<dbReference type="SUPFAM" id="SSF53335">
    <property type="entry name" value="S-adenosyl-L-methionine-dependent methyltransferases"/>
    <property type="match status" value="1"/>
</dbReference>
<evidence type="ECO:0000256" key="1">
    <source>
        <dbReference type="ARBA" id="ARBA00008361"/>
    </source>
</evidence>
<evidence type="ECO:0000313" key="5">
    <source>
        <dbReference type="EMBL" id="PSJ05229.1"/>
    </source>
</evidence>
<organism evidence="5 6">
    <name type="scientific">Cyanobium usitatum str. Tous</name>
    <dbReference type="NCBI Taxonomy" id="2116684"/>
    <lineage>
        <taxon>Bacteria</taxon>
        <taxon>Bacillati</taxon>
        <taxon>Cyanobacteriota</taxon>
        <taxon>Cyanophyceae</taxon>
        <taxon>Synechococcales</taxon>
        <taxon>Prochlorococcaceae</taxon>
        <taxon>Cyanobium</taxon>
    </lineage>
</organism>
<keyword evidence="2 5" id="KW-0489">Methyltransferase</keyword>
<gene>
    <name evidence="5" type="ORF">C7K55_07835</name>
</gene>
<dbReference type="GO" id="GO:0032259">
    <property type="term" value="P:methylation"/>
    <property type="evidence" value="ECO:0007669"/>
    <property type="project" value="UniProtKB-KW"/>
</dbReference>
<protein>
    <submittedName>
        <fullName evidence="5">SAM-dependent methyltransferase</fullName>
    </submittedName>
</protein>
<keyword evidence="6" id="KW-1185">Reference proteome</keyword>
<dbReference type="AlphaFoldDB" id="A0A2P7MVJ5"/>
<evidence type="ECO:0000256" key="2">
    <source>
        <dbReference type="ARBA" id="ARBA00022603"/>
    </source>
</evidence>
<reference evidence="5 6" key="1">
    <citation type="journal article" date="2018" name="Environ. Microbiol.">
        <title>Ecological and genomic features of two widespread freshwater picocyanobacteria.</title>
        <authorList>
            <person name="Cabello-Yeves P.J."/>
            <person name="Picazo A."/>
            <person name="Camacho A."/>
            <person name="Callieri C."/>
            <person name="Rosselli R."/>
            <person name="Roda-Garcia J.J."/>
            <person name="Coutinho F.H."/>
            <person name="Rodriguez-Valera F."/>
        </authorList>
    </citation>
    <scope>NUCLEOTIDE SEQUENCE [LARGE SCALE GENOMIC DNA]</scope>
    <source>
        <strain evidence="5 6">Tous</strain>
    </source>
</reference>
<comment type="similarity">
    <text evidence="1">Belongs to the methyltransferase superfamily.</text>
</comment>
<dbReference type="Gene3D" id="3.40.50.150">
    <property type="entry name" value="Vaccinia Virus protein VP39"/>
    <property type="match status" value="1"/>
</dbReference>
<dbReference type="PANTHER" id="PTHR44942:SF4">
    <property type="entry name" value="METHYLTRANSFERASE TYPE 11 DOMAIN-CONTAINING PROTEIN"/>
    <property type="match status" value="1"/>
</dbReference>
<dbReference type="PANTHER" id="PTHR44942">
    <property type="entry name" value="METHYLTRANSF_11 DOMAIN-CONTAINING PROTEIN"/>
    <property type="match status" value="1"/>
</dbReference>
<dbReference type="Pfam" id="PF08241">
    <property type="entry name" value="Methyltransf_11"/>
    <property type="match status" value="1"/>
</dbReference>
<evidence type="ECO:0000256" key="3">
    <source>
        <dbReference type="ARBA" id="ARBA00022679"/>
    </source>
</evidence>
<comment type="caution">
    <text evidence="5">The sequence shown here is derived from an EMBL/GenBank/DDBJ whole genome shotgun (WGS) entry which is preliminary data.</text>
</comment>
<dbReference type="GO" id="GO:0008757">
    <property type="term" value="F:S-adenosylmethionine-dependent methyltransferase activity"/>
    <property type="evidence" value="ECO:0007669"/>
    <property type="project" value="InterPro"/>
</dbReference>
<evidence type="ECO:0000259" key="4">
    <source>
        <dbReference type="Pfam" id="PF08241"/>
    </source>
</evidence>
<dbReference type="CDD" id="cd02440">
    <property type="entry name" value="AdoMet_MTases"/>
    <property type="match status" value="1"/>
</dbReference>
<dbReference type="EMBL" id="PXXO01000007">
    <property type="protein sequence ID" value="PSJ05229.1"/>
    <property type="molecule type" value="Genomic_DNA"/>
</dbReference>
<sequence length="254" mass="27724">MNEATNEATKLFSAVAASYARHRITYPAAFFEAFLGHLASNPLVWDCGCGSGQAAIDLATAGARVIATDASAAQLSAARPHPQIRYQLAEACSSGLDNASVDGVLVAAAVHWFAGDAFNTEVRRVCKSGAVVAWIGYLPFRLADPRLQSALDTFHSVTLAPWWPAERRWVEQSYAGLAFPAEEWPFPAGLWIERHWTLAELIAHIGTWSAVQRSREAGSDPLPNLQAELESLWPEMGQAALLVRWPFIGRWGQL</sequence>
<dbReference type="OrthoDB" id="9797252at2"/>
<feature type="domain" description="Methyltransferase type 11" evidence="4">
    <location>
        <begin position="46"/>
        <end position="132"/>
    </location>
</feature>
<accession>A0A2P7MVJ5</accession>